<dbReference type="EMBL" id="JAEVHI010000003">
    <property type="protein sequence ID" value="KAG5295588.1"/>
    <property type="molecule type" value="Genomic_DNA"/>
</dbReference>
<proteinExistence type="predicted"/>
<organism evidence="1 2">
    <name type="scientific">Ajellomyces capsulatus</name>
    <name type="common">Darling's disease fungus</name>
    <name type="synonym">Histoplasma capsulatum</name>
    <dbReference type="NCBI Taxonomy" id="5037"/>
    <lineage>
        <taxon>Eukaryota</taxon>
        <taxon>Fungi</taxon>
        <taxon>Dikarya</taxon>
        <taxon>Ascomycota</taxon>
        <taxon>Pezizomycotina</taxon>
        <taxon>Eurotiomycetes</taxon>
        <taxon>Eurotiomycetidae</taxon>
        <taxon>Onygenales</taxon>
        <taxon>Ajellomycetaceae</taxon>
        <taxon>Histoplasma</taxon>
    </lineage>
</organism>
<gene>
    <name evidence="1" type="ORF">I7I52_05898</name>
</gene>
<dbReference type="VEuPathDB" id="FungiDB:I7I52_05898"/>
<name>A0A8H7YU24_AJECA</name>
<accession>A0A8H7YU24</accession>
<protein>
    <submittedName>
        <fullName evidence="1">Uncharacterized protein</fullName>
    </submittedName>
</protein>
<comment type="caution">
    <text evidence="1">The sequence shown here is derived from an EMBL/GenBank/DDBJ whole genome shotgun (WGS) entry which is preliminary data.</text>
</comment>
<evidence type="ECO:0000313" key="2">
    <source>
        <dbReference type="Proteomes" id="UP000670092"/>
    </source>
</evidence>
<evidence type="ECO:0000313" key="1">
    <source>
        <dbReference type="EMBL" id="KAG5295588.1"/>
    </source>
</evidence>
<sequence>MQLLPHMSTPHTRCGLFGCIVGLNYSPSKSVCNGKPPKLLRSFKACLNVSYFDSACVLSHLLKQPLVLRGFEYQ</sequence>
<dbReference type="Proteomes" id="UP000670092">
    <property type="component" value="Unassembled WGS sequence"/>
</dbReference>
<reference evidence="1 2" key="1">
    <citation type="submission" date="2021-01" db="EMBL/GenBank/DDBJ databases">
        <title>Chromosome-level genome assembly of a human fungal pathogen reveals clustering of transcriptionally co-regulated genes.</title>
        <authorList>
            <person name="Voorhies M."/>
            <person name="Cohen S."/>
            <person name="Shea T.P."/>
            <person name="Petrus S."/>
            <person name="Munoz J.F."/>
            <person name="Poplawski S."/>
            <person name="Goldman W.E."/>
            <person name="Michael T."/>
            <person name="Cuomo C.A."/>
            <person name="Sil A."/>
            <person name="Beyhan S."/>
        </authorList>
    </citation>
    <scope>NUCLEOTIDE SEQUENCE [LARGE SCALE GENOMIC DNA]</scope>
    <source>
        <strain evidence="1 2">G184AR</strain>
    </source>
</reference>
<dbReference type="AlphaFoldDB" id="A0A8H7YU24"/>